<comment type="caution">
    <text evidence="1">The sequence shown here is derived from an EMBL/GenBank/DDBJ whole genome shotgun (WGS) entry which is preliminary data.</text>
</comment>
<evidence type="ECO:0000313" key="2">
    <source>
        <dbReference type="Proteomes" id="UP001275440"/>
    </source>
</evidence>
<gene>
    <name evidence="1" type="ORF">F8M49_02345</name>
</gene>
<reference evidence="1 2" key="1">
    <citation type="submission" date="2019-10" db="EMBL/GenBank/DDBJ databases">
        <title>Draft Genome Assembly of Rhodococcus zopfii DSM44189.</title>
        <authorList>
            <person name="Sutton J.M."/>
            <person name="Akob D.M."/>
            <person name="Bushman T.J."/>
        </authorList>
    </citation>
    <scope>NUCLEOTIDE SEQUENCE [LARGE SCALE GENOMIC DNA]</scope>
    <source>
        <strain evidence="1 2">DSM 44189</strain>
    </source>
</reference>
<evidence type="ECO:0000313" key="1">
    <source>
        <dbReference type="EMBL" id="MDV2474547.1"/>
    </source>
</evidence>
<organism evidence="1 2">
    <name type="scientific">Rhodococcus zopfii</name>
    <dbReference type="NCBI Taxonomy" id="43772"/>
    <lineage>
        <taxon>Bacteria</taxon>
        <taxon>Bacillati</taxon>
        <taxon>Actinomycetota</taxon>
        <taxon>Actinomycetes</taxon>
        <taxon>Mycobacteriales</taxon>
        <taxon>Nocardiaceae</taxon>
        <taxon>Rhodococcus</taxon>
    </lineage>
</organism>
<sequence>MATAATIPYRFGLNWTVTRAGVMFDGMSAGRHSAPRVTYVTAALGSRLPLARELCCRSHGAIK</sequence>
<accession>A0ABU3WLA4</accession>
<proteinExistence type="predicted"/>
<name>A0ABU3WLA4_9NOCA</name>
<protein>
    <submittedName>
        <fullName evidence="1">Uncharacterized protein</fullName>
    </submittedName>
</protein>
<keyword evidence="2" id="KW-1185">Reference proteome</keyword>
<dbReference type="EMBL" id="WBMO01000001">
    <property type="protein sequence ID" value="MDV2474547.1"/>
    <property type="molecule type" value="Genomic_DNA"/>
</dbReference>
<dbReference type="Proteomes" id="UP001275440">
    <property type="component" value="Unassembled WGS sequence"/>
</dbReference>